<organism evidence="3 4">
    <name type="scientific">Podospora didyma</name>
    <dbReference type="NCBI Taxonomy" id="330526"/>
    <lineage>
        <taxon>Eukaryota</taxon>
        <taxon>Fungi</taxon>
        <taxon>Dikarya</taxon>
        <taxon>Ascomycota</taxon>
        <taxon>Pezizomycotina</taxon>
        <taxon>Sordariomycetes</taxon>
        <taxon>Sordariomycetidae</taxon>
        <taxon>Sordariales</taxon>
        <taxon>Podosporaceae</taxon>
        <taxon>Podospora</taxon>
    </lineage>
</organism>
<reference evidence="3" key="1">
    <citation type="journal article" date="2023" name="Mol. Phylogenet. Evol.">
        <title>Genome-scale phylogeny and comparative genomics of the fungal order Sordariales.</title>
        <authorList>
            <person name="Hensen N."/>
            <person name="Bonometti L."/>
            <person name="Westerberg I."/>
            <person name="Brannstrom I.O."/>
            <person name="Guillou S."/>
            <person name="Cros-Aarteil S."/>
            <person name="Calhoun S."/>
            <person name="Haridas S."/>
            <person name="Kuo A."/>
            <person name="Mondo S."/>
            <person name="Pangilinan J."/>
            <person name="Riley R."/>
            <person name="LaButti K."/>
            <person name="Andreopoulos B."/>
            <person name="Lipzen A."/>
            <person name="Chen C."/>
            <person name="Yan M."/>
            <person name="Daum C."/>
            <person name="Ng V."/>
            <person name="Clum A."/>
            <person name="Steindorff A."/>
            <person name="Ohm R.A."/>
            <person name="Martin F."/>
            <person name="Silar P."/>
            <person name="Natvig D.O."/>
            <person name="Lalanne C."/>
            <person name="Gautier V."/>
            <person name="Ament-Velasquez S.L."/>
            <person name="Kruys A."/>
            <person name="Hutchinson M.I."/>
            <person name="Powell A.J."/>
            <person name="Barry K."/>
            <person name="Miller A.N."/>
            <person name="Grigoriev I.V."/>
            <person name="Debuchy R."/>
            <person name="Gladieux P."/>
            <person name="Hiltunen Thoren M."/>
            <person name="Johannesson H."/>
        </authorList>
    </citation>
    <scope>NUCLEOTIDE SEQUENCE</scope>
    <source>
        <strain evidence="3">CBS 232.78</strain>
    </source>
</reference>
<reference evidence="3" key="2">
    <citation type="submission" date="2023-06" db="EMBL/GenBank/DDBJ databases">
        <authorList>
            <consortium name="Lawrence Berkeley National Laboratory"/>
            <person name="Haridas S."/>
            <person name="Hensen N."/>
            <person name="Bonometti L."/>
            <person name="Westerberg I."/>
            <person name="Brannstrom I.O."/>
            <person name="Guillou S."/>
            <person name="Cros-Aarteil S."/>
            <person name="Calhoun S."/>
            <person name="Kuo A."/>
            <person name="Mondo S."/>
            <person name="Pangilinan J."/>
            <person name="Riley R."/>
            <person name="LaButti K."/>
            <person name="Andreopoulos B."/>
            <person name="Lipzen A."/>
            <person name="Chen C."/>
            <person name="Yanf M."/>
            <person name="Daum C."/>
            <person name="Ng V."/>
            <person name="Clum A."/>
            <person name="Steindorff A."/>
            <person name="Ohm R."/>
            <person name="Martin F."/>
            <person name="Silar P."/>
            <person name="Natvig D."/>
            <person name="Lalanne C."/>
            <person name="Gautier V."/>
            <person name="Ament-velasquez S.L."/>
            <person name="Kruys A."/>
            <person name="Hutchinson M.I."/>
            <person name="Powell A.J."/>
            <person name="Barry K."/>
            <person name="Miller A.N."/>
            <person name="Grigoriev I.V."/>
            <person name="Debuchy R."/>
            <person name="Gladieux P."/>
            <person name="Thoren M.H."/>
            <person name="Johannesson H."/>
        </authorList>
    </citation>
    <scope>NUCLEOTIDE SEQUENCE</scope>
    <source>
        <strain evidence="3">CBS 232.78</strain>
    </source>
</reference>
<keyword evidence="4" id="KW-1185">Reference proteome</keyword>
<feature type="region of interest" description="Disordered" evidence="1">
    <location>
        <begin position="110"/>
        <end position="130"/>
    </location>
</feature>
<feature type="signal peptide" evidence="2">
    <location>
        <begin position="1"/>
        <end position="25"/>
    </location>
</feature>
<keyword evidence="2" id="KW-0732">Signal</keyword>
<evidence type="ECO:0008006" key="5">
    <source>
        <dbReference type="Google" id="ProtNLM"/>
    </source>
</evidence>
<protein>
    <recommendedName>
        <fullName evidence="5">Cyanovirin-N domain-containing protein</fullName>
    </recommendedName>
</protein>
<dbReference type="AlphaFoldDB" id="A0AAE0NQ09"/>
<accession>A0AAE0NQ09</accession>
<comment type="caution">
    <text evidence="3">The sequence shown here is derived from an EMBL/GenBank/DDBJ whole genome shotgun (WGS) entry which is preliminary data.</text>
</comment>
<sequence length="130" mass="14554">MPNQHSLLRLLIGIVCLALITNTGSLVHAISPYESWICDYQTKDKCILTLTIQKDESFMRADHFDRDCNHAGLVDGMKWNRWSEFHTTGGFVPNTTVRVLPSYSLTTASRHIERSSKTTSSSGQTAIGRP</sequence>
<dbReference type="Proteomes" id="UP001285441">
    <property type="component" value="Unassembled WGS sequence"/>
</dbReference>
<evidence type="ECO:0000256" key="1">
    <source>
        <dbReference type="SAM" id="MobiDB-lite"/>
    </source>
</evidence>
<proteinExistence type="predicted"/>
<evidence type="ECO:0000256" key="2">
    <source>
        <dbReference type="SAM" id="SignalP"/>
    </source>
</evidence>
<feature type="compositionally biased region" description="Polar residues" evidence="1">
    <location>
        <begin position="117"/>
        <end position="130"/>
    </location>
</feature>
<dbReference type="EMBL" id="JAULSW010000004">
    <property type="protein sequence ID" value="KAK3385535.1"/>
    <property type="molecule type" value="Genomic_DNA"/>
</dbReference>
<evidence type="ECO:0000313" key="4">
    <source>
        <dbReference type="Proteomes" id="UP001285441"/>
    </source>
</evidence>
<name>A0AAE0NQ09_9PEZI</name>
<feature type="chain" id="PRO_5042121320" description="Cyanovirin-N domain-containing protein" evidence="2">
    <location>
        <begin position="26"/>
        <end position="130"/>
    </location>
</feature>
<evidence type="ECO:0000313" key="3">
    <source>
        <dbReference type="EMBL" id="KAK3385535.1"/>
    </source>
</evidence>
<gene>
    <name evidence="3" type="ORF">B0H63DRAFT_522864</name>
</gene>